<feature type="compositionally biased region" description="Low complexity" evidence="1">
    <location>
        <begin position="1"/>
        <end position="17"/>
    </location>
</feature>
<keyword evidence="4" id="KW-1185">Reference proteome</keyword>
<keyword evidence="2" id="KW-0472">Membrane</keyword>
<evidence type="ECO:0000313" key="3">
    <source>
        <dbReference type="EMBL" id="GMS91748.1"/>
    </source>
</evidence>
<evidence type="ECO:0000256" key="1">
    <source>
        <dbReference type="SAM" id="MobiDB-lite"/>
    </source>
</evidence>
<comment type="caution">
    <text evidence="3">The sequence shown here is derived from an EMBL/GenBank/DDBJ whole genome shotgun (WGS) entry which is preliminary data.</text>
</comment>
<evidence type="ECO:0000256" key="2">
    <source>
        <dbReference type="SAM" id="Phobius"/>
    </source>
</evidence>
<protein>
    <submittedName>
        <fullName evidence="3">Uncharacterized protein</fullName>
    </submittedName>
</protein>
<feature type="region of interest" description="Disordered" evidence="1">
    <location>
        <begin position="1"/>
        <end position="27"/>
    </location>
</feature>
<accession>A0AAV5TCE5</accession>
<gene>
    <name evidence="3" type="ORF">PENTCL1PPCAC_13923</name>
</gene>
<dbReference type="EMBL" id="BTSX01000004">
    <property type="protein sequence ID" value="GMS91748.1"/>
    <property type="molecule type" value="Genomic_DNA"/>
</dbReference>
<feature type="transmembrane region" description="Helical" evidence="2">
    <location>
        <begin position="37"/>
        <end position="63"/>
    </location>
</feature>
<keyword evidence="2" id="KW-1133">Transmembrane helix</keyword>
<name>A0AAV5TCE5_9BILA</name>
<keyword evidence="2" id="KW-0812">Transmembrane</keyword>
<organism evidence="3 4">
    <name type="scientific">Pristionchus entomophagus</name>
    <dbReference type="NCBI Taxonomy" id="358040"/>
    <lineage>
        <taxon>Eukaryota</taxon>
        <taxon>Metazoa</taxon>
        <taxon>Ecdysozoa</taxon>
        <taxon>Nematoda</taxon>
        <taxon>Chromadorea</taxon>
        <taxon>Rhabditida</taxon>
        <taxon>Rhabditina</taxon>
        <taxon>Diplogasteromorpha</taxon>
        <taxon>Diplogasteroidea</taxon>
        <taxon>Neodiplogasteridae</taxon>
        <taxon>Pristionchus</taxon>
    </lineage>
</organism>
<evidence type="ECO:0000313" key="4">
    <source>
        <dbReference type="Proteomes" id="UP001432027"/>
    </source>
</evidence>
<sequence length="92" mass="9703">GSLGTSSSSSCSSSSSSPQGSPTTRINLGPPCPSQAFMILLFLLSLFFLSISFLSCGVIFAIFRELSAFGIICRSLGSSTSFWYTISLVQCI</sequence>
<reference evidence="3" key="1">
    <citation type="submission" date="2023-10" db="EMBL/GenBank/DDBJ databases">
        <title>Genome assembly of Pristionchus species.</title>
        <authorList>
            <person name="Yoshida K."/>
            <person name="Sommer R.J."/>
        </authorList>
    </citation>
    <scope>NUCLEOTIDE SEQUENCE</scope>
    <source>
        <strain evidence="3">RS0144</strain>
    </source>
</reference>
<feature type="non-terminal residue" evidence="3">
    <location>
        <position position="1"/>
    </location>
</feature>
<proteinExistence type="predicted"/>
<dbReference type="Proteomes" id="UP001432027">
    <property type="component" value="Unassembled WGS sequence"/>
</dbReference>
<dbReference type="AlphaFoldDB" id="A0AAV5TCE5"/>
<feature type="non-terminal residue" evidence="3">
    <location>
        <position position="92"/>
    </location>
</feature>